<dbReference type="CDD" id="cd13671">
    <property type="entry name" value="PBP2_TRAP_SBP_like_3"/>
    <property type="match status" value="1"/>
</dbReference>
<dbReference type="PIRSF" id="PIRSF006470">
    <property type="entry name" value="DctB"/>
    <property type="match status" value="1"/>
</dbReference>
<evidence type="ECO:0000313" key="5">
    <source>
        <dbReference type="Proteomes" id="UP000005756"/>
    </source>
</evidence>
<accession>A0A265E3M0</accession>
<dbReference type="InterPro" id="IPR038404">
    <property type="entry name" value="TRAP_DctP_sf"/>
</dbReference>
<evidence type="ECO:0000313" key="4">
    <source>
        <dbReference type="EMBL" id="OZT76193.1"/>
    </source>
</evidence>
<keyword evidence="6" id="KW-1185">Reference proteome</keyword>
<evidence type="ECO:0000256" key="1">
    <source>
        <dbReference type="ARBA" id="ARBA00022729"/>
    </source>
</evidence>
<dbReference type="EMBL" id="NPEY01000001">
    <property type="protein sequence ID" value="OZT76193.1"/>
    <property type="molecule type" value="Genomic_DNA"/>
</dbReference>
<name>A0A265E3M0_9GAMM</name>
<evidence type="ECO:0000313" key="3">
    <source>
        <dbReference type="EMBL" id="EHJ93395.1"/>
    </source>
</evidence>
<dbReference type="GO" id="GO:0030288">
    <property type="term" value="C:outer membrane-bounded periplasmic space"/>
    <property type="evidence" value="ECO:0007669"/>
    <property type="project" value="InterPro"/>
</dbReference>
<evidence type="ECO:0000256" key="2">
    <source>
        <dbReference type="SAM" id="SignalP"/>
    </source>
</evidence>
<dbReference type="InterPro" id="IPR018389">
    <property type="entry name" value="DctP_fam"/>
</dbReference>
<sequence>MSDSAMKTSSLKIRSLKTMLPTAGVMALIAFALPAQADNWRGWNIHPDGYPNTVALEEFADAVAEQTEGRITPRVYNNAVLGDQSDAIEQTRNGALDFANFNMGPMGPIVPETNVFSLPFLFNDVEHMHTVMDGEIGERFADALEDKGLVVLSWFDSGARSIYNTQRPIKTPEDVKGLKIRVMNNDLYVDMIAAMGGNATPMSYGEVYQSLTTGVLDGAENNYPSFESSNHYEATGYYSLTEHLIIPECLCVAKASWEKLSQEDQEIVREVAEEASKRQRELWVESSEESRQIVLDHGVEINEVDDKAAFQSLMEPMYEDFIANNPGTGELIEEIRATE</sequence>
<reference evidence="4 6" key="2">
    <citation type="submission" date="2017-07" db="EMBL/GenBank/DDBJ databases">
        <title>Shotgun whole genome sequences of three halophilic bacterial isolates.</title>
        <authorList>
            <person name="Pozzo T."/>
            <person name="Higdon S.M."/>
            <person name="Quillaguaman J."/>
        </authorList>
    </citation>
    <scope>NUCLEOTIDE SEQUENCE [LARGE SCALE GENOMIC DNA]</scope>
    <source>
        <strain evidence="4 6">LC1</strain>
    </source>
</reference>
<proteinExistence type="predicted"/>
<dbReference type="GO" id="GO:0055085">
    <property type="term" value="P:transmembrane transport"/>
    <property type="evidence" value="ECO:0007669"/>
    <property type="project" value="InterPro"/>
</dbReference>
<dbReference type="PANTHER" id="PTHR33376:SF2">
    <property type="entry name" value="DICARBOXYLATE-BINDING PERIPLASMIC PROTEIN"/>
    <property type="match status" value="1"/>
</dbReference>
<dbReference type="Proteomes" id="UP000005756">
    <property type="component" value="Unassembled WGS sequence"/>
</dbReference>
<organism evidence="3 5">
    <name type="scientific">Vreelandella boliviensis LC1</name>
    <dbReference type="NCBI Taxonomy" id="1072583"/>
    <lineage>
        <taxon>Bacteria</taxon>
        <taxon>Pseudomonadati</taxon>
        <taxon>Pseudomonadota</taxon>
        <taxon>Gammaproteobacteria</taxon>
        <taxon>Oceanospirillales</taxon>
        <taxon>Halomonadaceae</taxon>
        <taxon>Vreelandella</taxon>
    </lineage>
</organism>
<dbReference type="PANTHER" id="PTHR33376">
    <property type="match status" value="1"/>
</dbReference>
<dbReference type="NCBIfam" id="NF037995">
    <property type="entry name" value="TRAP_S1"/>
    <property type="match status" value="1"/>
</dbReference>
<dbReference type="Proteomes" id="UP000216538">
    <property type="component" value="Unassembled WGS sequence"/>
</dbReference>
<feature type="signal peptide" evidence="2">
    <location>
        <begin position="1"/>
        <end position="37"/>
    </location>
</feature>
<dbReference type="Gene3D" id="3.40.190.170">
    <property type="entry name" value="Bacterial extracellular solute-binding protein, family 7"/>
    <property type="match status" value="1"/>
</dbReference>
<reference evidence="3 5" key="1">
    <citation type="submission" date="2011-10" db="EMBL/GenBank/DDBJ databases">
        <authorList>
            <person name="Quillaguamn J."/>
            <person name="Guzmn D."/>
            <person name="Balderrama-Subieta A."/>
            <person name="Cardona-Ortuo C."/>
            <person name="Guevara-Martnez M."/>
            <person name="Callisaya-Quispe N."/>
        </authorList>
    </citation>
    <scope>NUCLEOTIDE SEQUENCE [LARGE SCALE GENOMIC DNA]</scope>
    <source>
        <strain evidence="3 5">LC1</strain>
    </source>
</reference>
<feature type="chain" id="PRO_5044572118" evidence="2">
    <location>
        <begin position="38"/>
        <end position="339"/>
    </location>
</feature>
<dbReference type="STRING" id="1072583.KUC_0342"/>
<gene>
    <name evidence="4" type="ORF">CE457_02265</name>
    <name evidence="3" type="ORF">KUC_0342</name>
</gene>
<dbReference type="NCBIfam" id="TIGR00787">
    <property type="entry name" value="dctP"/>
    <property type="match status" value="1"/>
</dbReference>
<dbReference type="EMBL" id="JH393257">
    <property type="protein sequence ID" value="EHJ93395.1"/>
    <property type="molecule type" value="Genomic_DNA"/>
</dbReference>
<evidence type="ECO:0000313" key="6">
    <source>
        <dbReference type="Proteomes" id="UP000216538"/>
    </source>
</evidence>
<dbReference type="GO" id="GO:0030246">
    <property type="term" value="F:carbohydrate binding"/>
    <property type="evidence" value="ECO:0007669"/>
    <property type="project" value="TreeGrafter"/>
</dbReference>
<dbReference type="InterPro" id="IPR004682">
    <property type="entry name" value="TRAP_DctP"/>
</dbReference>
<dbReference type="Pfam" id="PF03480">
    <property type="entry name" value="DctP"/>
    <property type="match status" value="1"/>
</dbReference>
<keyword evidence="1 2" id="KW-0732">Signal</keyword>
<protein>
    <submittedName>
        <fullName evidence="3">2,3-diketo-L-gulonate-binding periplasmic protein yiaO</fullName>
    </submittedName>
    <submittedName>
        <fullName evidence="4">C4-dicarboxylate ABC transporter</fullName>
    </submittedName>
</protein>
<dbReference type="AlphaFoldDB" id="A0A265E3M0"/>